<dbReference type="SMR" id="A0A2K1R9Z8"/>
<name>A0A2K1R9Z8_POPTR</name>
<reference evidence="6" key="2">
    <citation type="submission" date="2017-07" db="EMBL/GenBank/DDBJ databases">
        <title>WGS assembly of Populus trichocarpa.</title>
        <authorList>
            <person name="Tuskan G."/>
            <person name="Difazio S."/>
            <person name="Jansson S."/>
            <person name="Bohlmann J."/>
            <person name="Grigoriev I."/>
            <person name="Hellsten U."/>
            <person name="Putnam N."/>
            <person name="Ralph S."/>
            <person name="Rombauts S."/>
            <person name="Salamov A."/>
            <person name="Schein J."/>
            <person name="Sterck L."/>
            <person name="Aerts A."/>
            <person name="Bhalerao R."/>
            <person name="Bhalerao R."/>
            <person name="Blaudez D."/>
            <person name="Boerjan W."/>
            <person name="Brun A."/>
            <person name="Brunner A."/>
            <person name="Busov V."/>
            <person name="Campbell M."/>
            <person name="Carlson J."/>
            <person name="Chalot M."/>
            <person name="Chapman J."/>
            <person name="Chen G."/>
            <person name="Cooper D."/>
            <person name="Coutinho P."/>
            <person name="Couturier J."/>
            <person name="Covert S."/>
            <person name="Cronk Q."/>
            <person name="Cunningham R."/>
            <person name="Davis J."/>
            <person name="Degroeve S."/>
            <person name="Dejardin A."/>
            <person name="Depamphilis C."/>
            <person name="Detter J."/>
            <person name="Dirks B."/>
            <person name="Dubchak I."/>
            <person name="Duplessis S."/>
            <person name="Ehlting J."/>
            <person name="Ellis B."/>
            <person name="Gendler K."/>
            <person name="Goodstein D."/>
            <person name="Gribskov M."/>
            <person name="Grimwood J."/>
            <person name="Groover A."/>
            <person name="Gunter L."/>
            <person name="Hamberger B."/>
            <person name="Heinze B."/>
            <person name="Helariutta Y."/>
            <person name="Henrissat B."/>
            <person name="Holligan D."/>
            <person name="Holt R."/>
            <person name="Huang W."/>
            <person name="Islam-Faridi N."/>
            <person name="Jones S."/>
            <person name="Jones-Rhoades M."/>
            <person name="Jorgensen R."/>
            <person name="Joshi C."/>
            <person name="Kangasjarvi J."/>
            <person name="Karlsson J."/>
            <person name="Kelleher C."/>
            <person name="Kirkpatrick R."/>
            <person name="Kirst M."/>
            <person name="Kohler A."/>
            <person name="Kalluri U."/>
            <person name="Larimer F."/>
            <person name="Leebens-Mack J."/>
            <person name="Leple J."/>
            <person name="Locascio P."/>
            <person name="Lou Y."/>
            <person name="Lucas S."/>
            <person name="Martin F."/>
            <person name="Montanini B."/>
            <person name="Napoli C."/>
            <person name="Nelson D."/>
            <person name="Nelson C."/>
            <person name="Nieminen K."/>
            <person name="Nilsson O."/>
            <person name="Pereda V."/>
            <person name="Peter G."/>
            <person name="Philippe R."/>
            <person name="Pilate G."/>
            <person name="Poliakov A."/>
            <person name="Razumovskaya J."/>
            <person name="Richardson P."/>
            <person name="Rinaldi C."/>
            <person name="Ritland K."/>
            <person name="Rouze P."/>
            <person name="Ryaboy D."/>
            <person name="Schmutz J."/>
            <person name="Schrader J."/>
            <person name="Segerman B."/>
            <person name="Shin H."/>
            <person name="Siddiqui A."/>
            <person name="Sterky F."/>
            <person name="Terry A."/>
            <person name="Tsai C."/>
            <person name="Uberbacher E."/>
            <person name="Unneberg P."/>
            <person name="Vahala J."/>
            <person name="Wall K."/>
            <person name="Wessler S."/>
            <person name="Yang G."/>
            <person name="Yin T."/>
            <person name="Douglas C."/>
            <person name="Marra M."/>
            <person name="Sandberg G."/>
            <person name="Van De Peer Y."/>
            <person name="Rokhsar D."/>
        </authorList>
    </citation>
    <scope>NUCLEOTIDE SEQUENCE</scope>
    <source>
        <strain evidence="6">Nisqually-1</strain>
    </source>
</reference>
<dbReference type="InterPro" id="IPR002182">
    <property type="entry name" value="NB-ARC"/>
</dbReference>
<sequence length="546" mass="61685">MARPNDPFWDHVEKLDDGRFNCKFCGYKFAAATSVTMIKWHLSGVQGRGVTICRQVQNLKRGSSLERPSINQADEPRGDSSPPKDLLCLGLGSYHDQLCSPSAKNDVIMDDVQNIVGEKTEPVASMLEQSYAMLNKLAGDDGRIQVGVQAMEQGAEEELICSHPEAGSGMENTCEGFIQHVDRNVSPERARLMENSSGRLVQSGTSASSTKLVGRAFEQNMKVIRSWLMDDEISTIGIYGMGGVGKTTLLQHIRKEFLEKQDISHSVYWVNVPQGFKTEELQDLIAKYLHLDLSSKDDDLSRAVKLAKELVKKQKWILILDDLWNSFEPQEVGIPIPLKGSKLIMTTRSEMVCRRMNSQNNIRVDALSDEESWTLFMKRLGQHRPLSPEVEQIAADVAMECAGLPLGIVTLAESLKGVDDLYEWRITLKRLKESNFWDMEDKIFQILRLSYDCLDDLAQQYFIYCALFDDHHHEIKRKELIESFIEEGIIKEMSRQAALDKGHSILDRLEDVCLLERIDGGSAVKMHDLLRDMAIQILDKCSLIMG</sequence>
<dbReference type="PRINTS" id="PR00364">
    <property type="entry name" value="DISEASERSIST"/>
</dbReference>
<dbReference type="AlphaFoldDB" id="A0A2K1R9Z8"/>
<evidence type="ECO:0000256" key="3">
    <source>
        <dbReference type="SAM" id="MobiDB-lite"/>
    </source>
</evidence>
<accession>A0A2K1R9Z8</accession>
<evidence type="ECO:0000259" key="5">
    <source>
        <dbReference type="Pfam" id="PF23559"/>
    </source>
</evidence>
<reference evidence="6" key="1">
    <citation type="journal article" date="2006" name="Science">
        <title>The genome of black cottonwood, Populus trichocarpa (Torr. &amp; Gray).</title>
        <authorList>
            <person name="Tuskan G.A."/>
            <person name="Difazio S."/>
            <person name="Jansson S."/>
            <person name="Bohlmann J."/>
            <person name="Grigoriev I."/>
            <person name="Hellsten U."/>
            <person name="Putnam N."/>
            <person name="Ralph S."/>
            <person name="Rombauts S."/>
            <person name="Salamov A."/>
            <person name="Schein J."/>
            <person name="Sterck L."/>
            <person name="Aerts A."/>
            <person name="Bhalerao R.R."/>
            <person name="Bhalerao R.P."/>
            <person name="Blaudez D."/>
            <person name="Boerjan W."/>
            <person name="Brun A."/>
            <person name="Brunner A."/>
            <person name="Busov V."/>
            <person name="Campbell M."/>
            <person name="Carlson J."/>
            <person name="Chalot M."/>
            <person name="Chapman J."/>
            <person name="Chen G.L."/>
            <person name="Cooper D."/>
            <person name="Coutinho P.M."/>
            <person name="Couturier J."/>
            <person name="Covert S."/>
            <person name="Cronk Q."/>
            <person name="Cunningham R."/>
            <person name="Davis J."/>
            <person name="Degroeve S."/>
            <person name="Dejardin A."/>
            <person name="Depamphilis C."/>
            <person name="Detter J."/>
            <person name="Dirks B."/>
            <person name="Dubchak I."/>
            <person name="Duplessis S."/>
            <person name="Ehlting J."/>
            <person name="Ellis B."/>
            <person name="Gendler K."/>
            <person name="Goodstein D."/>
            <person name="Gribskov M."/>
            <person name="Grimwood J."/>
            <person name="Groover A."/>
            <person name="Gunter L."/>
            <person name="Hamberger B."/>
            <person name="Heinze B."/>
            <person name="Helariutta Y."/>
            <person name="Henrissat B."/>
            <person name="Holligan D."/>
            <person name="Holt R."/>
            <person name="Huang W."/>
            <person name="Islam-Faridi N."/>
            <person name="Jones S."/>
            <person name="Jones-Rhoades M."/>
            <person name="Jorgensen R."/>
            <person name="Joshi C."/>
            <person name="Kangasjarvi J."/>
            <person name="Karlsson J."/>
            <person name="Kelleher C."/>
            <person name="Kirkpatrick R."/>
            <person name="Kirst M."/>
            <person name="Kohler A."/>
            <person name="Kalluri U."/>
            <person name="Larimer F."/>
            <person name="Leebens-Mack J."/>
            <person name="Leple J.C."/>
            <person name="Locascio P."/>
            <person name="Lou Y."/>
            <person name="Lucas S."/>
            <person name="Martin F."/>
            <person name="Montanini B."/>
            <person name="Napoli C."/>
            <person name="Nelson D.R."/>
            <person name="Nelson C."/>
            <person name="Nieminen K."/>
            <person name="Nilsson O."/>
            <person name="Pereda V."/>
            <person name="Peter G."/>
            <person name="Philippe R."/>
            <person name="Pilate G."/>
            <person name="Poliakov A."/>
            <person name="Razumovskaya J."/>
            <person name="Richardson P."/>
            <person name="Rinaldi C."/>
            <person name="Ritland K."/>
            <person name="Rouze P."/>
            <person name="Ryaboy D."/>
            <person name="Schmutz J."/>
            <person name="Schrader J."/>
            <person name="Segerman B."/>
            <person name="Shin H."/>
            <person name="Siddiqui A."/>
            <person name="Sterky F."/>
            <person name="Terry A."/>
            <person name="Tsai C.J."/>
            <person name="Uberbacher E."/>
            <person name="Unneberg P."/>
            <person name="Vahala J."/>
            <person name="Wall K."/>
            <person name="Wessler S."/>
            <person name="Yang G."/>
            <person name="Yin T."/>
            <person name="Douglas C."/>
            <person name="Marra M."/>
            <person name="Sandberg G."/>
            <person name="Van de Peer Y."/>
            <person name="Rokhsar D."/>
        </authorList>
    </citation>
    <scope>NUCLEOTIDE SEQUENCE [LARGE SCALE GENOMIC DNA]</scope>
    <source>
        <strain evidence="6">Nisqually-1</strain>
    </source>
</reference>
<evidence type="ECO:0000313" key="6">
    <source>
        <dbReference type="EMBL" id="PNS24105.2"/>
    </source>
</evidence>
<dbReference type="Gene3D" id="3.40.50.300">
    <property type="entry name" value="P-loop containing nucleotide triphosphate hydrolases"/>
    <property type="match status" value="1"/>
</dbReference>
<dbReference type="GO" id="GO:0098542">
    <property type="term" value="P:defense response to other organism"/>
    <property type="evidence" value="ECO:0000318"/>
    <property type="project" value="GO_Central"/>
</dbReference>
<dbReference type="Pfam" id="PF23559">
    <property type="entry name" value="WHD_DRP"/>
    <property type="match status" value="1"/>
</dbReference>
<dbReference type="InterPro" id="IPR027417">
    <property type="entry name" value="P-loop_NTPase"/>
</dbReference>
<keyword evidence="1" id="KW-0677">Repeat</keyword>
<feature type="domain" description="Disease resistance protein winged helix" evidence="5">
    <location>
        <begin position="472"/>
        <end position="534"/>
    </location>
</feature>
<dbReference type="Pfam" id="PF00931">
    <property type="entry name" value="NB-ARC"/>
    <property type="match status" value="1"/>
</dbReference>
<organism evidence="6">
    <name type="scientific">Populus trichocarpa</name>
    <name type="common">Western balsam poplar</name>
    <name type="synonym">Populus balsamifera subsp. trichocarpa</name>
    <dbReference type="NCBI Taxonomy" id="3694"/>
    <lineage>
        <taxon>Eukaryota</taxon>
        <taxon>Viridiplantae</taxon>
        <taxon>Streptophyta</taxon>
        <taxon>Embryophyta</taxon>
        <taxon>Tracheophyta</taxon>
        <taxon>Spermatophyta</taxon>
        <taxon>Magnoliopsida</taxon>
        <taxon>eudicotyledons</taxon>
        <taxon>Gunneridae</taxon>
        <taxon>Pentapetalae</taxon>
        <taxon>rosids</taxon>
        <taxon>fabids</taxon>
        <taxon>Malpighiales</taxon>
        <taxon>Salicaceae</taxon>
        <taxon>Saliceae</taxon>
        <taxon>Populus</taxon>
    </lineage>
</organism>
<evidence type="ECO:0000256" key="2">
    <source>
        <dbReference type="ARBA" id="ARBA00022821"/>
    </source>
</evidence>
<dbReference type="SUPFAM" id="SSF52540">
    <property type="entry name" value="P-loop containing nucleoside triphosphate hydrolases"/>
    <property type="match status" value="1"/>
</dbReference>
<proteinExistence type="predicted"/>
<protein>
    <submittedName>
        <fullName evidence="6">Uncharacterized protein</fullName>
    </submittedName>
</protein>
<gene>
    <name evidence="6" type="ORF">POPTR_T015300</name>
</gene>
<dbReference type="PANTHER" id="PTHR23155">
    <property type="entry name" value="DISEASE RESISTANCE PROTEIN RP"/>
    <property type="match status" value="1"/>
</dbReference>
<dbReference type="PANTHER" id="PTHR23155:SF1032">
    <property type="entry name" value="NB-ARC DOMAIN-CONTAINING PROTEIN"/>
    <property type="match status" value="1"/>
</dbReference>
<dbReference type="InterPro" id="IPR042197">
    <property type="entry name" value="Apaf_helical"/>
</dbReference>
<dbReference type="GO" id="GO:0043531">
    <property type="term" value="F:ADP binding"/>
    <property type="evidence" value="ECO:0007669"/>
    <property type="project" value="InterPro"/>
</dbReference>
<dbReference type="InterPro" id="IPR044974">
    <property type="entry name" value="Disease_R_plants"/>
</dbReference>
<evidence type="ECO:0000259" key="4">
    <source>
        <dbReference type="Pfam" id="PF00931"/>
    </source>
</evidence>
<dbReference type="Gene3D" id="1.10.8.430">
    <property type="entry name" value="Helical domain of apoptotic protease-activating factors"/>
    <property type="match status" value="1"/>
</dbReference>
<dbReference type="OrthoDB" id="736010at2759"/>
<dbReference type="Gramene" id="Potri.018G145556.1.v4.1">
    <property type="protein sequence ID" value="Potri.018G145556.1.v4.1"/>
    <property type="gene ID" value="Potri.018G145556.v4.1"/>
</dbReference>
<feature type="region of interest" description="Disordered" evidence="3">
    <location>
        <begin position="63"/>
        <end position="82"/>
    </location>
</feature>
<dbReference type="FunFam" id="3.40.50.300:FF:001091">
    <property type="entry name" value="Probable disease resistance protein At1g61300"/>
    <property type="match status" value="1"/>
</dbReference>
<keyword evidence="2" id="KW-0611">Plant defense</keyword>
<feature type="domain" description="NB-ARC" evidence="4">
    <location>
        <begin position="218"/>
        <end position="381"/>
    </location>
</feature>
<dbReference type="InterPro" id="IPR058922">
    <property type="entry name" value="WHD_DRP"/>
</dbReference>
<dbReference type="EMBL" id="KZ623343">
    <property type="protein sequence ID" value="PNS24105.2"/>
    <property type="molecule type" value="Genomic_DNA"/>
</dbReference>
<evidence type="ECO:0000256" key="1">
    <source>
        <dbReference type="ARBA" id="ARBA00022737"/>
    </source>
</evidence>
<dbReference type="InParanoid" id="A0A2K1R9Z8"/>